<reference evidence="1" key="1">
    <citation type="submission" date="2020-03" db="EMBL/GenBank/DDBJ databases">
        <title>Hybrid Assembly of Korean Phytophthora infestans isolates.</title>
        <authorList>
            <person name="Prokchorchik M."/>
            <person name="Lee Y."/>
            <person name="Seo J."/>
            <person name="Cho J.-H."/>
            <person name="Park Y.-E."/>
            <person name="Jang D.-C."/>
            <person name="Im J.-S."/>
            <person name="Choi J.-G."/>
            <person name="Park H.-J."/>
            <person name="Lee G.-B."/>
            <person name="Lee Y.-G."/>
            <person name="Hong S.-Y."/>
            <person name="Cho K."/>
            <person name="Sohn K.H."/>
        </authorList>
    </citation>
    <scope>NUCLEOTIDE SEQUENCE</scope>
    <source>
        <strain evidence="1">KR_2_A2</strain>
    </source>
</reference>
<feature type="non-terminal residue" evidence="1">
    <location>
        <position position="1"/>
    </location>
</feature>
<dbReference type="EMBL" id="JAACNO010002473">
    <property type="protein sequence ID" value="KAF4132955.1"/>
    <property type="molecule type" value="Genomic_DNA"/>
</dbReference>
<comment type="caution">
    <text evidence="1">The sequence shown here is derived from an EMBL/GenBank/DDBJ whole genome shotgun (WGS) entry which is preliminary data.</text>
</comment>
<feature type="non-terminal residue" evidence="1">
    <location>
        <position position="172"/>
    </location>
</feature>
<protein>
    <submittedName>
        <fullName evidence="1">Uncharacterized protein</fullName>
    </submittedName>
</protein>
<proteinExistence type="predicted"/>
<organism evidence="1 2">
    <name type="scientific">Phytophthora infestans</name>
    <name type="common">Potato late blight agent</name>
    <name type="synonym">Botrytis infestans</name>
    <dbReference type="NCBI Taxonomy" id="4787"/>
    <lineage>
        <taxon>Eukaryota</taxon>
        <taxon>Sar</taxon>
        <taxon>Stramenopiles</taxon>
        <taxon>Oomycota</taxon>
        <taxon>Peronosporomycetes</taxon>
        <taxon>Peronosporales</taxon>
        <taxon>Peronosporaceae</taxon>
        <taxon>Phytophthora</taxon>
    </lineage>
</organism>
<evidence type="ECO:0000313" key="2">
    <source>
        <dbReference type="Proteomes" id="UP000704712"/>
    </source>
</evidence>
<dbReference type="Proteomes" id="UP000704712">
    <property type="component" value="Unassembled WGS sequence"/>
</dbReference>
<evidence type="ECO:0000313" key="1">
    <source>
        <dbReference type="EMBL" id="KAF4132955.1"/>
    </source>
</evidence>
<accession>A0A8S9TW12</accession>
<name>A0A8S9TW12_PHYIN</name>
<dbReference type="AlphaFoldDB" id="A0A8S9TW12"/>
<sequence>SSTLREHSRLVEDLKIYPDGPYERIVDRVRTRNYSDVKNYELQSRQFISRQRACDEDNPVDLFVRNWHRVQNWLKSTLKWCIEVLSCQCLRAQEHAANVPVDRFPVQHRRGVYLTSAYPTDLEEEDDDDWIMRSARGAASEIDWTTSETVLLSLPMASQVQSHGAWSTDEHE</sequence>
<gene>
    <name evidence="1" type="ORF">GN958_ATG17864</name>
</gene>